<dbReference type="InterPro" id="IPR038753">
    <property type="entry name" value="NFKBIL1"/>
</dbReference>
<feature type="region of interest" description="Disordered" evidence="6">
    <location>
        <begin position="67"/>
        <end position="128"/>
    </location>
</feature>
<evidence type="ECO:0000256" key="2">
    <source>
        <dbReference type="ARBA" id="ARBA00022553"/>
    </source>
</evidence>
<organism evidence="7 8">
    <name type="scientific">Zalerion maritima</name>
    <dbReference type="NCBI Taxonomy" id="339359"/>
    <lineage>
        <taxon>Eukaryota</taxon>
        <taxon>Fungi</taxon>
        <taxon>Dikarya</taxon>
        <taxon>Ascomycota</taxon>
        <taxon>Pezizomycotina</taxon>
        <taxon>Sordariomycetes</taxon>
        <taxon>Lulworthiomycetidae</taxon>
        <taxon>Lulworthiales</taxon>
        <taxon>Lulworthiaceae</taxon>
        <taxon>Zalerion</taxon>
    </lineage>
</organism>
<dbReference type="GO" id="GO:0005634">
    <property type="term" value="C:nucleus"/>
    <property type="evidence" value="ECO:0007669"/>
    <property type="project" value="UniProtKB-SubCell"/>
</dbReference>
<accession>A0AAD5WV90</accession>
<protein>
    <recommendedName>
        <fullName evidence="9">NF-kappa-B inhibitor-like protein 1</fullName>
    </recommendedName>
</protein>
<name>A0AAD5WV90_9PEZI</name>
<keyword evidence="4" id="KW-0040">ANK repeat</keyword>
<gene>
    <name evidence="7" type="ORF">MKZ38_010345</name>
</gene>
<evidence type="ECO:0000256" key="5">
    <source>
        <dbReference type="ARBA" id="ARBA00023242"/>
    </source>
</evidence>
<dbReference type="GO" id="GO:0043124">
    <property type="term" value="P:negative regulation of canonical NF-kappaB signal transduction"/>
    <property type="evidence" value="ECO:0007669"/>
    <property type="project" value="InterPro"/>
</dbReference>
<comment type="subcellular location">
    <subcellularLocation>
        <location evidence="1">Nucleus</location>
    </subcellularLocation>
</comment>
<dbReference type="PANTHER" id="PTHR15263">
    <property type="entry name" value="I-KAPPA-B-LIKE PROTEIN IKBL"/>
    <property type="match status" value="1"/>
</dbReference>
<evidence type="ECO:0000256" key="4">
    <source>
        <dbReference type="ARBA" id="ARBA00023043"/>
    </source>
</evidence>
<proteinExistence type="predicted"/>
<dbReference type="Proteomes" id="UP001201980">
    <property type="component" value="Unassembled WGS sequence"/>
</dbReference>
<dbReference type="PANTHER" id="PTHR15263:SF1">
    <property type="entry name" value="NF-KAPPA-B INHIBITOR-LIKE PROTEIN 1"/>
    <property type="match status" value="1"/>
</dbReference>
<keyword evidence="3" id="KW-0677">Repeat</keyword>
<evidence type="ECO:0000256" key="3">
    <source>
        <dbReference type="ARBA" id="ARBA00022737"/>
    </source>
</evidence>
<dbReference type="EMBL" id="JAKWBI020000008">
    <property type="protein sequence ID" value="KAJ2906847.1"/>
    <property type="molecule type" value="Genomic_DNA"/>
</dbReference>
<dbReference type="AlphaFoldDB" id="A0AAD5WV90"/>
<evidence type="ECO:0000256" key="6">
    <source>
        <dbReference type="SAM" id="MobiDB-lite"/>
    </source>
</evidence>
<reference evidence="7" key="1">
    <citation type="submission" date="2022-07" db="EMBL/GenBank/DDBJ databases">
        <title>Draft genome sequence of Zalerion maritima ATCC 34329, a (micro)plastics degrading marine fungus.</title>
        <authorList>
            <person name="Paco A."/>
            <person name="Goncalves M.F.M."/>
            <person name="Rocha-Santos T.A.P."/>
            <person name="Alves A."/>
        </authorList>
    </citation>
    <scope>NUCLEOTIDE SEQUENCE</scope>
    <source>
        <strain evidence="7">ATCC 34329</strain>
    </source>
</reference>
<keyword evidence="2" id="KW-0597">Phosphoprotein</keyword>
<feature type="compositionally biased region" description="Basic and acidic residues" evidence="6">
    <location>
        <begin position="185"/>
        <end position="202"/>
    </location>
</feature>
<evidence type="ECO:0000313" key="7">
    <source>
        <dbReference type="EMBL" id="KAJ2906847.1"/>
    </source>
</evidence>
<keyword evidence="5" id="KW-0539">Nucleus</keyword>
<evidence type="ECO:0000256" key="1">
    <source>
        <dbReference type="ARBA" id="ARBA00004123"/>
    </source>
</evidence>
<feature type="compositionally biased region" description="Basic and acidic residues" evidence="6">
    <location>
        <begin position="209"/>
        <end position="224"/>
    </location>
</feature>
<feature type="region of interest" description="Disordered" evidence="6">
    <location>
        <begin position="185"/>
        <end position="224"/>
    </location>
</feature>
<keyword evidence="8" id="KW-1185">Reference proteome</keyword>
<evidence type="ECO:0008006" key="9">
    <source>
        <dbReference type="Google" id="ProtNLM"/>
    </source>
</evidence>
<evidence type="ECO:0000313" key="8">
    <source>
        <dbReference type="Proteomes" id="UP001201980"/>
    </source>
</evidence>
<comment type="caution">
    <text evidence="7">The sequence shown here is derived from an EMBL/GenBank/DDBJ whole genome shotgun (WGS) entry which is preliminary data.</text>
</comment>
<sequence length="377" mass="43614">MIFSAALTSKWKSSERLSLLFCLDGNIDNNTGLPYMKVGKMDFGSQKKSTLQEAEFVAKPFRFKDNTGLPKKRRKNRAPKFPISSLGDEDEEGERKKTRQGTSSYDDPDLNQRGQRGHEDDPISDDGLDQADEAFAELVSDALDLPEGALVWERVFGEPISSFPYSENMPRAQYVESVKRSLYEAKKTPPQDLKDGDEDHRGWYKPKREKSPREKEREVRDKRKAREDAEIMTRIQKLVDEEQQRKLDLDRWARYLAAWRSWDGRVETIPWPVVSGKREGVVGSGSDEGVRGKGEGLEVRRWFVDDWETNKIGREEFVARLKGERVRWHPDRFCRRFGGQDRVQRELARDVTVVFQVLGQLWEEAGKADGKTTRRAR</sequence>